<feature type="region of interest" description="Disordered" evidence="1">
    <location>
        <begin position="163"/>
        <end position="192"/>
    </location>
</feature>
<evidence type="ECO:0000256" key="2">
    <source>
        <dbReference type="SAM" id="SignalP"/>
    </source>
</evidence>
<organism evidence="4 5">
    <name type="scientific">Helobdella robusta</name>
    <name type="common">Californian leech</name>
    <dbReference type="NCBI Taxonomy" id="6412"/>
    <lineage>
        <taxon>Eukaryota</taxon>
        <taxon>Metazoa</taxon>
        <taxon>Spiralia</taxon>
        <taxon>Lophotrochozoa</taxon>
        <taxon>Annelida</taxon>
        <taxon>Clitellata</taxon>
        <taxon>Hirudinea</taxon>
        <taxon>Rhynchobdellida</taxon>
        <taxon>Glossiphoniidae</taxon>
        <taxon>Helobdella</taxon>
    </lineage>
</organism>
<dbReference type="InParanoid" id="T1EXE9"/>
<dbReference type="RefSeq" id="XP_009030611.1">
    <property type="nucleotide sequence ID" value="XM_009032363.1"/>
</dbReference>
<feature type="compositionally biased region" description="Basic and acidic residues" evidence="1">
    <location>
        <begin position="183"/>
        <end position="192"/>
    </location>
</feature>
<feature type="signal peptide" evidence="2">
    <location>
        <begin position="1"/>
        <end position="26"/>
    </location>
</feature>
<gene>
    <name evidence="4" type="primary">20201249</name>
    <name evidence="3" type="ORF">HELRODRAFT_165895</name>
</gene>
<evidence type="ECO:0000256" key="1">
    <source>
        <dbReference type="SAM" id="MobiDB-lite"/>
    </source>
</evidence>
<evidence type="ECO:0000313" key="4">
    <source>
        <dbReference type="EnsemblMetazoa" id="HelroP165895"/>
    </source>
</evidence>
<dbReference type="EMBL" id="AMQM01002195">
    <property type="status" value="NOT_ANNOTATED_CDS"/>
    <property type="molecule type" value="Genomic_DNA"/>
</dbReference>
<sequence>MALILRIVPTLLLVLQALCILPRTLSYPARAYDQDDDDLEMQKKYFLEPFGDSLLDKRSSYRGLYPSQLDNVRYQSEPYEVAYSGKYGHFDGSRHQKRYFLEPFGDSLLDKRSNYRMYENVPLVKPAKVDSRKKHLDFYINDDVVQKRYFLEPFGDSLLDKRSSGHKFESSSLASENLKSTNGKKEKSVINE</sequence>
<evidence type="ECO:0000313" key="3">
    <source>
        <dbReference type="EMBL" id="ESN91814.1"/>
    </source>
</evidence>
<keyword evidence="5" id="KW-1185">Reference proteome</keyword>
<evidence type="ECO:0000313" key="5">
    <source>
        <dbReference type="Proteomes" id="UP000015101"/>
    </source>
</evidence>
<reference evidence="5" key="1">
    <citation type="submission" date="2012-12" db="EMBL/GenBank/DDBJ databases">
        <authorList>
            <person name="Hellsten U."/>
            <person name="Grimwood J."/>
            <person name="Chapman J.A."/>
            <person name="Shapiro H."/>
            <person name="Aerts A."/>
            <person name="Otillar R.P."/>
            <person name="Terry A.Y."/>
            <person name="Boore J.L."/>
            <person name="Simakov O."/>
            <person name="Marletaz F."/>
            <person name="Cho S.-J."/>
            <person name="Edsinger-Gonzales E."/>
            <person name="Havlak P."/>
            <person name="Kuo D.-H."/>
            <person name="Larsson T."/>
            <person name="Lv J."/>
            <person name="Arendt D."/>
            <person name="Savage R."/>
            <person name="Osoegawa K."/>
            <person name="de Jong P."/>
            <person name="Lindberg D.R."/>
            <person name="Seaver E.C."/>
            <person name="Weisblat D.A."/>
            <person name="Putnam N.H."/>
            <person name="Grigoriev I.V."/>
            <person name="Rokhsar D.S."/>
        </authorList>
    </citation>
    <scope>NUCLEOTIDE SEQUENCE</scope>
</reference>
<keyword evidence="2" id="KW-0732">Signal</keyword>
<feature type="chain" id="PRO_5010980081" evidence="2">
    <location>
        <begin position="27"/>
        <end position="192"/>
    </location>
</feature>
<dbReference type="CTD" id="20201249"/>
<dbReference type="Proteomes" id="UP000015101">
    <property type="component" value="Unassembled WGS sequence"/>
</dbReference>
<dbReference type="HOGENOM" id="CLU_1416583_0_0_1"/>
<dbReference type="KEGG" id="hro:HELRODRAFT_165895"/>
<reference evidence="4" key="3">
    <citation type="submission" date="2015-06" db="UniProtKB">
        <authorList>
            <consortium name="EnsemblMetazoa"/>
        </authorList>
    </citation>
    <scope>IDENTIFICATION</scope>
</reference>
<reference evidence="3 5" key="2">
    <citation type="journal article" date="2013" name="Nature">
        <title>Insights into bilaterian evolution from three spiralian genomes.</title>
        <authorList>
            <person name="Simakov O."/>
            <person name="Marletaz F."/>
            <person name="Cho S.J."/>
            <person name="Edsinger-Gonzales E."/>
            <person name="Havlak P."/>
            <person name="Hellsten U."/>
            <person name="Kuo D.H."/>
            <person name="Larsson T."/>
            <person name="Lv J."/>
            <person name="Arendt D."/>
            <person name="Savage R."/>
            <person name="Osoegawa K."/>
            <person name="de Jong P."/>
            <person name="Grimwood J."/>
            <person name="Chapman J.A."/>
            <person name="Shapiro H."/>
            <person name="Aerts A."/>
            <person name="Otillar R.P."/>
            <person name="Terry A.Y."/>
            <person name="Boore J.L."/>
            <person name="Grigoriev I.V."/>
            <person name="Lindberg D.R."/>
            <person name="Seaver E.C."/>
            <person name="Weisblat D.A."/>
            <person name="Putnam N.H."/>
            <person name="Rokhsar D.S."/>
        </authorList>
    </citation>
    <scope>NUCLEOTIDE SEQUENCE</scope>
</reference>
<dbReference type="EnsemblMetazoa" id="HelroT165895">
    <property type="protein sequence ID" value="HelroP165895"/>
    <property type="gene ID" value="HelroG165895"/>
</dbReference>
<name>T1EXE9_HELRO</name>
<proteinExistence type="predicted"/>
<protein>
    <submittedName>
        <fullName evidence="3 4">Uncharacterized protein</fullName>
    </submittedName>
</protein>
<accession>T1EXE9</accession>
<dbReference type="EMBL" id="KB097700">
    <property type="protein sequence ID" value="ESN91814.1"/>
    <property type="molecule type" value="Genomic_DNA"/>
</dbReference>
<feature type="compositionally biased region" description="Polar residues" evidence="1">
    <location>
        <begin position="170"/>
        <end position="181"/>
    </location>
</feature>
<dbReference type="GeneID" id="20201249"/>
<dbReference type="AlphaFoldDB" id="T1EXE9"/>